<evidence type="ECO:0000256" key="4">
    <source>
        <dbReference type="ARBA" id="ARBA00022985"/>
    </source>
</evidence>
<dbReference type="HAMAP" id="MF_00057">
    <property type="entry name" value="KdsB"/>
    <property type="match status" value="1"/>
</dbReference>
<protein>
    <recommendedName>
        <fullName evidence="5">3-deoxy-manno-octulosonate cytidylyltransferase</fullName>
        <ecNumber evidence="5">2.7.7.38</ecNumber>
    </recommendedName>
    <alternativeName>
        <fullName evidence="5">CMP-2-keto-3-deoxyoctulosonic acid synthase</fullName>
        <shortName evidence="5">CKS</shortName>
        <shortName evidence="5">CMP-KDO synthase</shortName>
    </alternativeName>
</protein>
<comment type="catalytic activity">
    <reaction evidence="5">
        <text>3-deoxy-alpha-D-manno-oct-2-ulosonate + CTP = CMP-3-deoxy-beta-D-manno-octulosonate + diphosphate</text>
        <dbReference type="Rhea" id="RHEA:23448"/>
        <dbReference type="ChEBI" id="CHEBI:33019"/>
        <dbReference type="ChEBI" id="CHEBI:37563"/>
        <dbReference type="ChEBI" id="CHEBI:85986"/>
        <dbReference type="ChEBI" id="CHEBI:85987"/>
        <dbReference type="EC" id="2.7.7.38"/>
    </reaction>
</comment>
<dbReference type="GO" id="GO:0008690">
    <property type="term" value="F:3-deoxy-manno-octulosonate cytidylyltransferase activity"/>
    <property type="evidence" value="ECO:0007669"/>
    <property type="project" value="UniProtKB-UniRule"/>
</dbReference>
<accession>A0A937FV59</accession>
<evidence type="ECO:0000313" key="7">
    <source>
        <dbReference type="Proteomes" id="UP000614216"/>
    </source>
</evidence>
<reference evidence="6" key="1">
    <citation type="submission" date="2021-01" db="EMBL/GenBank/DDBJ databases">
        <title>Fulvivirga kasyanovii gen. nov., sp nov., a novel member of the phylum Bacteroidetes isolated from seawater in a mussel farm.</title>
        <authorList>
            <person name="Zhao L.-H."/>
            <person name="Wang Z.-J."/>
        </authorList>
    </citation>
    <scope>NUCLEOTIDE SEQUENCE</scope>
    <source>
        <strain evidence="6">29W222</strain>
    </source>
</reference>
<dbReference type="InterPro" id="IPR029044">
    <property type="entry name" value="Nucleotide-diphossugar_trans"/>
</dbReference>
<name>A0A937FV59_9BACT</name>
<sequence length="244" mass="27774">MNILGIIPARYGSTRFPAKALADIGGKSMIRRVYEQAKKSALLNDVVIATDHEAIMEEVATFDGKACMTSENHQSGTDRCYEALTLQNKDYDYVINIQGDEPFINPAQIDLLADLLDGQTQLGTLVKQIEDREELFNPNVVKAVFNIYNNAIYFSRATLPYNRNAKKEDWLQERKYFKHIGIYAYRSDILKQITNLSVSGLEQAESLEQLRWIENGYVIKVAETTYPSVGVDTPEDLEKLKNFY</sequence>
<dbReference type="Gene3D" id="3.90.550.10">
    <property type="entry name" value="Spore Coat Polysaccharide Biosynthesis Protein SpsA, Chain A"/>
    <property type="match status" value="1"/>
</dbReference>
<dbReference type="SUPFAM" id="SSF53448">
    <property type="entry name" value="Nucleotide-diphospho-sugar transferases"/>
    <property type="match status" value="1"/>
</dbReference>
<dbReference type="PANTHER" id="PTHR42866:SF2">
    <property type="entry name" value="3-DEOXY-MANNO-OCTULOSONATE CYTIDYLYLTRANSFERASE, MITOCHONDRIAL"/>
    <property type="match status" value="1"/>
</dbReference>
<dbReference type="InterPro" id="IPR003329">
    <property type="entry name" value="Cytidylyl_trans"/>
</dbReference>
<dbReference type="InterPro" id="IPR004528">
    <property type="entry name" value="KdsB"/>
</dbReference>
<dbReference type="GO" id="GO:0009103">
    <property type="term" value="P:lipopolysaccharide biosynthetic process"/>
    <property type="evidence" value="ECO:0007669"/>
    <property type="project" value="UniProtKB-UniRule"/>
</dbReference>
<dbReference type="FunFam" id="3.90.550.10:FF:000011">
    <property type="entry name" value="3-deoxy-manno-octulosonate cytidylyltransferase"/>
    <property type="match status" value="1"/>
</dbReference>
<comment type="subcellular location">
    <subcellularLocation>
        <location evidence="5">Cytoplasm</location>
    </subcellularLocation>
    <subcellularLocation>
        <location evidence="1">Membrane</location>
    </subcellularLocation>
</comment>
<evidence type="ECO:0000256" key="1">
    <source>
        <dbReference type="ARBA" id="ARBA00004370"/>
    </source>
</evidence>
<proteinExistence type="inferred from homology"/>
<dbReference type="PANTHER" id="PTHR42866">
    <property type="entry name" value="3-DEOXY-MANNO-OCTULOSONATE CYTIDYLYLTRANSFERASE"/>
    <property type="match status" value="1"/>
</dbReference>
<dbReference type="NCBIfam" id="TIGR00466">
    <property type="entry name" value="kdsB"/>
    <property type="match status" value="1"/>
</dbReference>
<dbReference type="Proteomes" id="UP000614216">
    <property type="component" value="Unassembled WGS sequence"/>
</dbReference>
<dbReference type="NCBIfam" id="NF003952">
    <property type="entry name" value="PRK05450.1-5"/>
    <property type="match status" value="1"/>
</dbReference>
<dbReference type="AlphaFoldDB" id="A0A937FV59"/>
<dbReference type="EMBL" id="JAEUGD010000014">
    <property type="protein sequence ID" value="MBL6445522.1"/>
    <property type="molecule type" value="Genomic_DNA"/>
</dbReference>
<evidence type="ECO:0000256" key="2">
    <source>
        <dbReference type="ARBA" id="ARBA00022679"/>
    </source>
</evidence>
<dbReference type="GO" id="GO:0033468">
    <property type="term" value="P:CMP-keto-3-deoxy-D-manno-octulosonic acid biosynthetic process"/>
    <property type="evidence" value="ECO:0007669"/>
    <property type="project" value="UniProtKB-UniRule"/>
</dbReference>
<evidence type="ECO:0000256" key="3">
    <source>
        <dbReference type="ARBA" id="ARBA00022695"/>
    </source>
</evidence>
<keyword evidence="2 5" id="KW-0808">Transferase</keyword>
<dbReference type="CDD" id="cd02517">
    <property type="entry name" value="CMP-KDO-Synthetase"/>
    <property type="match status" value="1"/>
</dbReference>
<keyword evidence="4 5" id="KW-0448">Lipopolysaccharide biosynthesis</keyword>
<dbReference type="GO" id="GO:0005829">
    <property type="term" value="C:cytosol"/>
    <property type="evidence" value="ECO:0007669"/>
    <property type="project" value="TreeGrafter"/>
</dbReference>
<comment type="caution">
    <text evidence="6">The sequence shown here is derived from an EMBL/GenBank/DDBJ whole genome shotgun (WGS) entry which is preliminary data.</text>
</comment>
<keyword evidence="3 5" id="KW-0548">Nucleotidyltransferase</keyword>
<keyword evidence="7" id="KW-1185">Reference proteome</keyword>
<gene>
    <name evidence="5 6" type="primary">kdsB</name>
    <name evidence="6" type="ORF">JMN32_04335</name>
</gene>
<dbReference type="EC" id="2.7.7.38" evidence="5"/>
<dbReference type="GO" id="GO:0016020">
    <property type="term" value="C:membrane"/>
    <property type="evidence" value="ECO:0007669"/>
    <property type="project" value="UniProtKB-SubCell"/>
</dbReference>
<comment type="function">
    <text evidence="5">Activates KDO (a required 8-carbon sugar) for incorporation into bacterial lipopolysaccharide in Gram-negative bacteria.</text>
</comment>
<dbReference type="Pfam" id="PF02348">
    <property type="entry name" value="CTP_transf_3"/>
    <property type="match status" value="1"/>
</dbReference>
<comment type="pathway">
    <text evidence="5">Nucleotide-sugar biosynthesis; CMP-3-deoxy-D-manno-octulosonate biosynthesis; CMP-3-deoxy-D-manno-octulosonate from 3-deoxy-D-manno-octulosonate and CTP: step 1/1.</text>
</comment>
<comment type="similarity">
    <text evidence="5">Belongs to the KdsB family.</text>
</comment>
<dbReference type="NCBIfam" id="NF009905">
    <property type="entry name" value="PRK13368.1"/>
    <property type="match status" value="1"/>
</dbReference>
<organism evidence="6 7">
    <name type="scientific">Fulvivirga marina</name>
    <dbReference type="NCBI Taxonomy" id="2494733"/>
    <lineage>
        <taxon>Bacteria</taxon>
        <taxon>Pseudomonadati</taxon>
        <taxon>Bacteroidota</taxon>
        <taxon>Cytophagia</taxon>
        <taxon>Cytophagales</taxon>
        <taxon>Fulvivirgaceae</taxon>
        <taxon>Fulvivirga</taxon>
    </lineage>
</organism>
<evidence type="ECO:0000313" key="6">
    <source>
        <dbReference type="EMBL" id="MBL6445522.1"/>
    </source>
</evidence>
<dbReference type="RefSeq" id="WP_202855062.1">
    <property type="nucleotide sequence ID" value="NZ_JAEUGD010000014.1"/>
</dbReference>
<keyword evidence="5" id="KW-0963">Cytoplasm</keyword>
<dbReference type="NCBIfam" id="NF003950">
    <property type="entry name" value="PRK05450.1-3"/>
    <property type="match status" value="1"/>
</dbReference>
<evidence type="ECO:0000256" key="5">
    <source>
        <dbReference type="HAMAP-Rule" id="MF_00057"/>
    </source>
</evidence>